<dbReference type="SUPFAM" id="SSF110849">
    <property type="entry name" value="ParB/Sulfiredoxin"/>
    <property type="match status" value="1"/>
</dbReference>
<gene>
    <name evidence="1" type="ORF">GCM10022404_14430</name>
</gene>
<reference evidence="2" key="1">
    <citation type="journal article" date="2019" name="Int. J. Syst. Evol. Microbiol.">
        <title>The Global Catalogue of Microorganisms (GCM) 10K type strain sequencing project: providing services to taxonomists for standard genome sequencing and annotation.</title>
        <authorList>
            <consortium name="The Broad Institute Genomics Platform"/>
            <consortium name="The Broad Institute Genome Sequencing Center for Infectious Disease"/>
            <person name="Wu L."/>
            <person name="Ma J."/>
        </authorList>
    </citation>
    <scope>NUCLEOTIDE SEQUENCE [LARGE SCALE GENOMIC DNA]</scope>
    <source>
        <strain evidence="2">JCM 17190</strain>
    </source>
</reference>
<evidence type="ECO:0000313" key="2">
    <source>
        <dbReference type="Proteomes" id="UP001399917"/>
    </source>
</evidence>
<evidence type="ECO:0000313" key="1">
    <source>
        <dbReference type="EMBL" id="GAA3865248.1"/>
    </source>
</evidence>
<name>A0ABP7K4I1_9RHOB</name>
<organism evidence="1 2">
    <name type="scientific">Celeribacter arenosi</name>
    <dbReference type="NCBI Taxonomy" id="792649"/>
    <lineage>
        <taxon>Bacteria</taxon>
        <taxon>Pseudomonadati</taxon>
        <taxon>Pseudomonadota</taxon>
        <taxon>Alphaproteobacteria</taxon>
        <taxon>Rhodobacterales</taxon>
        <taxon>Roseobacteraceae</taxon>
        <taxon>Celeribacter</taxon>
    </lineage>
</organism>
<accession>A0ABP7K4I1</accession>
<evidence type="ECO:0008006" key="3">
    <source>
        <dbReference type="Google" id="ProtNLM"/>
    </source>
</evidence>
<proteinExistence type="predicted"/>
<dbReference type="EMBL" id="BAABDF010000006">
    <property type="protein sequence ID" value="GAA3865248.1"/>
    <property type="molecule type" value="Genomic_DNA"/>
</dbReference>
<protein>
    <recommendedName>
        <fullName evidence="3">ParB/Sulfiredoxin domain-containing protein</fullName>
    </recommendedName>
</protein>
<dbReference type="InterPro" id="IPR036086">
    <property type="entry name" value="ParB/Sulfiredoxin_sf"/>
</dbReference>
<dbReference type="Proteomes" id="UP001399917">
    <property type="component" value="Unassembled WGS sequence"/>
</dbReference>
<keyword evidence="2" id="KW-1185">Reference proteome</keyword>
<sequence length="275" mass="31339">MPRPKRVFLRPNHISDEGLFEHRAGQISSSHVQTLARTLRANKRLDPIWVWREIDDNGNAKGTYELMDGRHRLAAYEVCFNQRREEHYLNIPVYIFEGSEVAAALKALAVNSKDKLALTSTEKLDAAWSIVARDLRDEATKPTIARAAGISERTVLNMRNKRNEIIKAGERLPTAWQEARNWPQSNDWERPTDAQRQSEIEELAKGFQDAIRTTRSRDVEILAEALRQALGEPKTTFVVDHLHGLSESEYDEWDEETGPIASNESAFCLAGEDDF</sequence>
<comment type="caution">
    <text evidence="1">The sequence shown here is derived from an EMBL/GenBank/DDBJ whole genome shotgun (WGS) entry which is preliminary data.</text>
</comment>
<dbReference type="RefSeq" id="WP_344845703.1">
    <property type="nucleotide sequence ID" value="NZ_BAABDF010000006.1"/>
</dbReference>